<reference evidence="2" key="1">
    <citation type="submission" date="2022-10" db="EMBL/GenBank/DDBJ databases">
        <title>Whole genome sequencing of three plant growth promoting bacteria isolated from Vachellia tortilis subsp. raddiana in Morocco.</title>
        <authorList>
            <person name="Hnini M."/>
            <person name="Zouagui R."/>
            <person name="Zouagui H."/>
            <person name="Chemao Elfihri M.-W."/>
            <person name="Ibrahimi A."/>
            <person name="Sbabou L."/>
            <person name="Aurag J."/>
        </authorList>
    </citation>
    <scope>NUCLEOTIDE SEQUENCE</scope>
    <source>
        <strain evidence="2">LMR678</strain>
    </source>
</reference>
<dbReference type="RefSeq" id="WP_269285389.1">
    <property type="nucleotide sequence ID" value="NZ_JAPVOI010000005.1"/>
</dbReference>
<dbReference type="Proteomes" id="UP001079430">
    <property type="component" value="Unassembled WGS sequence"/>
</dbReference>
<dbReference type="InterPro" id="IPR018691">
    <property type="entry name" value="DUF2188"/>
</dbReference>
<proteinExistence type="predicted"/>
<sequence length="93" mass="10392">MSKGKSGGGTHHIVANPTGGWDIRRGGSSRSSGHFDIKQDAVDRGRQISRNAETELKIHNRNGQNRAVRLAWERSPQHQRVTETPPWLSKDAR</sequence>
<feature type="region of interest" description="Disordered" evidence="1">
    <location>
        <begin position="73"/>
        <end position="93"/>
    </location>
</feature>
<dbReference type="EMBL" id="JAPVOI010000005">
    <property type="protein sequence ID" value="MCZ4093593.1"/>
    <property type="molecule type" value="Genomic_DNA"/>
</dbReference>
<evidence type="ECO:0000313" key="2">
    <source>
        <dbReference type="EMBL" id="MCZ4093593.1"/>
    </source>
</evidence>
<evidence type="ECO:0000313" key="3">
    <source>
        <dbReference type="Proteomes" id="UP001079430"/>
    </source>
</evidence>
<gene>
    <name evidence="2" type="ORF">O3W52_27650</name>
</gene>
<dbReference type="Pfam" id="PF09954">
    <property type="entry name" value="DUF2188"/>
    <property type="match status" value="1"/>
</dbReference>
<name>A0ABT4KNP3_9HYPH</name>
<organism evidence="2 3">
    <name type="scientific">Sinorhizobium psoraleae</name>
    <dbReference type="NCBI Taxonomy" id="520838"/>
    <lineage>
        <taxon>Bacteria</taxon>
        <taxon>Pseudomonadati</taxon>
        <taxon>Pseudomonadota</taxon>
        <taxon>Alphaproteobacteria</taxon>
        <taxon>Hyphomicrobiales</taxon>
        <taxon>Rhizobiaceae</taxon>
        <taxon>Sinorhizobium/Ensifer group</taxon>
        <taxon>Sinorhizobium</taxon>
    </lineage>
</organism>
<protein>
    <submittedName>
        <fullName evidence="2">DUF2188 domain-containing protein</fullName>
    </submittedName>
</protein>
<feature type="compositionally biased region" description="Gly residues" evidence="1">
    <location>
        <begin position="1"/>
        <end position="10"/>
    </location>
</feature>
<keyword evidence="3" id="KW-1185">Reference proteome</keyword>
<comment type="caution">
    <text evidence="2">The sequence shown here is derived from an EMBL/GenBank/DDBJ whole genome shotgun (WGS) entry which is preliminary data.</text>
</comment>
<feature type="region of interest" description="Disordered" evidence="1">
    <location>
        <begin position="1"/>
        <end position="39"/>
    </location>
</feature>
<accession>A0ABT4KNP3</accession>
<evidence type="ECO:0000256" key="1">
    <source>
        <dbReference type="SAM" id="MobiDB-lite"/>
    </source>
</evidence>